<accession>A0A8S1R8A5</accession>
<reference evidence="1" key="1">
    <citation type="submission" date="2021-01" db="EMBL/GenBank/DDBJ databases">
        <authorList>
            <consortium name="Genoscope - CEA"/>
            <person name="William W."/>
        </authorList>
    </citation>
    <scope>NUCLEOTIDE SEQUENCE</scope>
</reference>
<protein>
    <recommendedName>
        <fullName evidence="3">Ubiquitin-like domain-containing protein</fullName>
    </recommendedName>
</protein>
<evidence type="ECO:0008006" key="3">
    <source>
        <dbReference type="Google" id="ProtNLM"/>
    </source>
</evidence>
<dbReference type="EMBL" id="CAJJDN010000145">
    <property type="protein sequence ID" value="CAD8123539.1"/>
    <property type="molecule type" value="Genomic_DNA"/>
</dbReference>
<dbReference type="OrthoDB" id="310533at2759"/>
<keyword evidence="2" id="KW-1185">Reference proteome</keyword>
<evidence type="ECO:0000313" key="2">
    <source>
        <dbReference type="Proteomes" id="UP000692954"/>
    </source>
</evidence>
<name>A0A8S1R8A5_9CILI</name>
<comment type="caution">
    <text evidence="1">The sequence shown here is derived from an EMBL/GenBank/DDBJ whole genome shotgun (WGS) entry which is preliminary data.</text>
</comment>
<sequence>MKKINVLVNKNQFKIEFQSKSSSSTINDVIQQVNQIKGFPNKAKVEITVDNQKRDRKFLIKDIQNPIIYVDFSDEIENFMIQHFSKDKEHKIILEKADTCKQLSEIEKQIAQKLDCQQYIIRIMKKNQFFDKTLLLCQIFIFQQEIFYVVLVKFYIKYKNQYCLFQIDAFSHFDQIKQKVRQKFGIEEEIDLQFQNKILQDQQTYFSQKIPDSVELVLSIKCKQNIQIQYKKTNYNYSVSVNITIKDLLQQFQQIYSIHQNQKLLIKFNDKILQDDIRIHSLDLSKTIQFKMENQIVEKSMQIQFIDNEKPQNNFSYNVSNLDFFSSIYRLKNFEGKICEFFVDGQKLQITNNLIFDQIKFNNNNYQIQYSATKSQLINVRLYDDDINFTTIQVTPQDLINLEIKKKFSDNEIRITAYKQGQKLDLNETFGQQQIKDGDKIRCFFSDIVVQIQIRINNEDWPQIEQIRIDYLATVKDLKQQVIKKYKINDNIKVLCENKNLDEQDLLKDYPKNTIFIISKEIQFKFEFILQNNIHQAEQKFFETDKVKQIKSNLKEIYEDEVDIVDEDYRNLDEEEEISTYLKKLIRVSRQNIDVKYKIQNQQIIIDQKFNKNLTLKEMMQIIADKKSRCYIENNLLDEETKLNELILEPQTIIIIEHTSHVQLIEYNNNLNSQDIEFYPEEIINDHIQNHISEKSLLLFNNCQVNKLNSFRDEKIQDNGQLFYYVQLKIQFISYDTKEFLFSDFYNPFDKIKEIFAQRNFNRLKIYYQNNEINQDRTLEEIGVIENSALEIEEISKKIKLHINNEIRNIVVNNDMDIQTLKQQENLMNNNYQLFKINDQQHPLQDNSLLVDLINGNNEIELIYKMNQNVMQIVLFDQERKYIEYIQQNTQIKTFIQEFQNKYGLNNVSIFLEGEFLNDELKFSQISFNAEDEFEIVN</sequence>
<evidence type="ECO:0000313" key="1">
    <source>
        <dbReference type="EMBL" id="CAD8123539.1"/>
    </source>
</evidence>
<organism evidence="1 2">
    <name type="scientific">Paramecium sonneborni</name>
    <dbReference type="NCBI Taxonomy" id="65129"/>
    <lineage>
        <taxon>Eukaryota</taxon>
        <taxon>Sar</taxon>
        <taxon>Alveolata</taxon>
        <taxon>Ciliophora</taxon>
        <taxon>Intramacronucleata</taxon>
        <taxon>Oligohymenophorea</taxon>
        <taxon>Peniculida</taxon>
        <taxon>Parameciidae</taxon>
        <taxon>Paramecium</taxon>
    </lineage>
</organism>
<dbReference type="Proteomes" id="UP000692954">
    <property type="component" value="Unassembled WGS sequence"/>
</dbReference>
<proteinExistence type="predicted"/>
<dbReference type="AlphaFoldDB" id="A0A8S1R8A5"/>
<gene>
    <name evidence="1" type="ORF">PSON_ATCC_30995.1.T1450086</name>
</gene>